<evidence type="ECO:0000313" key="1">
    <source>
        <dbReference type="EMBL" id="OBZ80756.1"/>
    </source>
</evidence>
<protein>
    <submittedName>
        <fullName evidence="1">Uncharacterized protein</fullName>
    </submittedName>
</protein>
<dbReference type="AlphaFoldDB" id="A0A1C7MWC1"/>
<comment type="caution">
    <text evidence="1">The sequence shown here is derived from an EMBL/GenBank/DDBJ whole genome shotgun (WGS) entry which is preliminary data.</text>
</comment>
<dbReference type="InParanoid" id="A0A1C7MWC1"/>
<dbReference type="EMBL" id="LUGH01001765">
    <property type="protein sequence ID" value="OBZ80756.1"/>
    <property type="molecule type" value="Genomic_DNA"/>
</dbReference>
<keyword evidence="2" id="KW-1185">Reference proteome</keyword>
<dbReference type="Proteomes" id="UP000093000">
    <property type="component" value="Unassembled WGS sequence"/>
</dbReference>
<gene>
    <name evidence="1" type="ORF">A0J61_11195</name>
</gene>
<evidence type="ECO:0000313" key="2">
    <source>
        <dbReference type="Proteomes" id="UP000093000"/>
    </source>
</evidence>
<name>A0A1C7MWC1_9FUNG</name>
<proteinExistence type="predicted"/>
<accession>A0A1C7MWC1</accession>
<organism evidence="1 2">
    <name type="scientific">Choanephora cucurbitarum</name>
    <dbReference type="NCBI Taxonomy" id="101091"/>
    <lineage>
        <taxon>Eukaryota</taxon>
        <taxon>Fungi</taxon>
        <taxon>Fungi incertae sedis</taxon>
        <taxon>Mucoromycota</taxon>
        <taxon>Mucoromycotina</taxon>
        <taxon>Mucoromycetes</taxon>
        <taxon>Mucorales</taxon>
        <taxon>Mucorineae</taxon>
        <taxon>Choanephoraceae</taxon>
        <taxon>Choanephoroideae</taxon>
        <taxon>Choanephora</taxon>
    </lineage>
</organism>
<sequence>MGNRASNKVESNYSGIKCHNKISSGKLANELKEGCVIFAHCFFSQTKGLYCNRRTVRKLLFKTILKNETSHAVGAKMSGLKGKIISFPLEPKPTLTMPFIIHVRCVKPTIFHVDIVLRNTKALFLWQPFIKDSTFCTKMIEQASKRTSLNSIKLSSHLTADLRIEGERVSLEDNSRALFNKYPKGKQTKRALPSPVVYDIKGDLKSTTREKVALEREVERIVQLPKIKFSRKDIMKNKSRE</sequence>
<reference evidence="1 2" key="1">
    <citation type="submission" date="2016-03" db="EMBL/GenBank/DDBJ databases">
        <title>Choanephora cucurbitarum.</title>
        <authorList>
            <person name="Min B."/>
            <person name="Park H."/>
            <person name="Park J.-H."/>
            <person name="Shin H.-D."/>
            <person name="Choi I.-G."/>
        </authorList>
    </citation>
    <scope>NUCLEOTIDE SEQUENCE [LARGE SCALE GENOMIC DNA]</scope>
    <source>
        <strain evidence="1 2">KUS-F28377</strain>
    </source>
</reference>